<dbReference type="PRINTS" id="PR00344">
    <property type="entry name" value="BCTRLSENSOR"/>
</dbReference>
<evidence type="ECO:0000256" key="3">
    <source>
        <dbReference type="ARBA" id="ARBA00022679"/>
    </source>
</evidence>
<dbReference type="InterPro" id="IPR003594">
    <property type="entry name" value="HATPase_dom"/>
</dbReference>
<accession>A0A7S3KX61</accession>
<dbReference type="PROSITE" id="PS50109">
    <property type="entry name" value="HIS_KIN"/>
    <property type="match status" value="1"/>
</dbReference>
<dbReference type="InterPro" id="IPR036890">
    <property type="entry name" value="HATPase_C_sf"/>
</dbReference>
<feature type="compositionally biased region" description="Basic and acidic residues" evidence="5">
    <location>
        <begin position="14"/>
        <end position="34"/>
    </location>
</feature>
<dbReference type="SUPFAM" id="SSF55874">
    <property type="entry name" value="ATPase domain of HSP90 chaperone/DNA topoisomerase II/histidine kinase"/>
    <property type="match status" value="1"/>
</dbReference>
<dbReference type="EC" id="2.7.13.3" evidence="2"/>
<sequence length="119" mass="13115">MSASNPSKFSANSDEQRPHHKEFEKAPQKEDELGSIEFTKELKVELSVADTGIGIPERDLPSLFKVFGKTRSNHNRNQTGTGLGLTICKKLCEKLGGNIELKSKEGVGTKVTCLFTCLY</sequence>
<proteinExistence type="predicted"/>
<organism evidence="7">
    <name type="scientific">Euplotes crassus</name>
    <dbReference type="NCBI Taxonomy" id="5936"/>
    <lineage>
        <taxon>Eukaryota</taxon>
        <taxon>Sar</taxon>
        <taxon>Alveolata</taxon>
        <taxon>Ciliophora</taxon>
        <taxon>Intramacronucleata</taxon>
        <taxon>Spirotrichea</taxon>
        <taxon>Hypotrichia</taxon>
        <taxon>Euplotida</taxon>
        <taxon>Euplotidae</taxon>
        <taxon>Moneuplotes</taxon>
    </lineage>
</organism>
<dbReference type="AlphaFoldDB" id="A0A7S3KX61"/>
<evidence type="ECO:0000259" key="6">
    <source>
        <dbReference type="PROSITE" id="PS50109"/>
    </source>
</evidence>
<dbReference type="Gene3D" id="3.30.565.10">
    <property type="entry name" value="Histidine kinase-like ATPase, C-terminal domain"/>
    <property type="match status" value="1"/>
</dbReference>
<dbReference type="InterPro" id="IPR004358">
    <property type="entry name" value="Sig_transdc_His_kin-like_C"/>
</dbReference>
<dbReference type="SMART" id="SM00387">
    <property type="entry name" value="HATPase_c"/>
    <property type="match status" value="1"/>
</dbReference>
<gene>
    <name evidence="7" type="ORF">ECRA1380_LOCUS18707</name>
</gene>
<keyword evidence="3" id="KW-0808">Transferase</keyword>
<protein>
    <recommendedName>
        <fullName evidence="2">histidine kinase</fullName>
        <ecNumber evidence="2">2.7.13.3</ecNumber>
    </recommendedName>
</protein>
<name>A0A7S3KX61_EUPCR</name>
<dbReference type="Pfam" id="PF02518">
    <property type="entry name" value="HATPase_c"/>
    <property type="match status" value="1"/>
</dbReference>
<evidence type="ECO:0000313" key="7">
    <source>
        <dbReference type="EMBL" id="CAE0393727.1"/>
    </source>
</evidence>
<feature type="domain" description="Histidine kinase" evidence="6">
    <location>
        <begin position="34"/>
        <end position="119"/>
    </location>
</feature>
<dbReference type="PANTHER" id="PTHR43047">
    <property type="entry name" value="TWO-COMPONENT HISTIDINE PROTEIN KINASE"/>
    <property type="match status" value="1"/>
</dbReference>
<evidence type="ECO:0000256" key="5">
    <source>
        <dbReference type="SAM" id="MobiDB-lite"/>
    </source>
</evidence>
<comment type="catalytic activity">
    <reaction evidence="1">
        <text>ATP + protein L-histidine = ADP + protein N-phospho-L-histidine.</text>
        <dbReference type="EC" id="2.7.13.3"/>
    </reaction>
</comment>
<evidence type="ECO:0000256" key="2">
    <source>
        <dbReference type="ARBA" id="ARBA00012438"/>
    </source>
</evidence>
<feature type="compositionally biased region" description="Polar residues" evidence="5">
    <location>
        <begin position="1"/>
        <end position="13"/>
    </location>
</feature>
<dbReference type="GO" id="GO:0004673">
    <property type="term" value="F:protein histidine kinase activity"/>
    <property type="evidence" value="ECO:0007669"/>
    <property type="project" value="UniProtKB-EC"/>
</dbReference>
<keyword evidence="4" id="KW-0418">Kinase</keyword>
<evidence type="ECO:0000256" key="1">
    <source>
        <dbReference type="ARBA" id="ARBA00000085"/>
    </source>
</evidence>
<feature type="region of interest" description="Disordered" evidence="5">
    <location>
        <begin position="1"/>
        <end position="34"/>
    </location>
</feature>
<evidence type="ECO:0000256" key="4">
    <source>
        <dbReference type="ARBA" id="ARBA00022777"/>
    </source>
</evidence>
<reference evidence="7" key="1">
    <citation type="submission" date="2021-01" db="EMBL/GenBank/DDBJ databases">
        <authorList>
            <person name="Corre E."/>
            <person name="Pelletier E."/>
            <person name="Niang G."/>
            <person name="Scheremetjew M."/>
            <person name="Finn R."/>
            <person name="Kale V."/>
            <person name="Holt S."/>
            <person name="Cochrane G."/>
            <person name="Meng A."/>
            <person name="Brown T."/>
            <person name="Cohen L."/>
        </authorList>
    </citation>
    <scope>NUCLEOTIDE SEQUENCE</scope>
    <source>
        <strain evidence="7">CT5</strain>
    </source>
</reference>
<dbReference type="InterPro" id="IPR005467">
    <property type="entry name" value="His_kinase_dom"/>
</dbReference>
<dbReference type="EMBL" id="HBIK01039814">
    <property type="protein sequence ID" value="CAE0393727.1"/>
    <property type="molecule type" value="Transcribed_RNA"/>
</dbReference>